<name>A0A951UIV9_9NOST</name>
<evidence type="ECO:0000259" key="1">
    <source>
        <dbReference type="Pfam" id="PF01850"/>
    </source>
</evidence>
<reference evidence="2" key="1">
    <citation type="submission" date="2021-05" db="EMBL/GenBank/DDBJ databases">
        <authorList>
            <person name="Pietrasiak N."/>
            <person name="Ward R."/>
            <person name="Stajich J.E."/>
            <person name="Kurbessoian T."/>
        </authorList>
    </citation>
    <scope>NUCLEOTIDE SEQUENCE</scope>
    <source>
        <strain evidence="2">JT2-VF2</strain>
    </source>
</reference>
<comment type="caution">
    <text evidence="2">The sequence shown here is derived from an EMBL/GenBank/DDBJ whole genome shotgun (WGS) entry which is preliminary data.</text>
</comment>
<dbReference type="AlphaFoldDB" id="A0A951UIV9"/>
<dbReference type="Gene3D" id="3.40.50.1010">
    <property type="entry name" value="5'-nuclease"/>
    <property type="match status" value="1"/>
</dbReference>
<dbReference type="InterPro" id="IPR029060">
    <property type="entry name" value="PIN-like_dom_sf"/>
</dbReference>
<dbReference type="SUPFAM" id="SSF88723">
    <property type="entry name" value="PIN domain-like"/>
    <property type="match status" value="1"/>
</dbReference>
<proteinExistence type="predicted"/>
<protein>
    <submittedName>
        <fullName evidence="2">PIN domain-containing protein</fullName>
    </submittedName>
</protein>
<evidence type="ECO:0000313" key="2">
    <source>
        <dbReference type="EMBL" id="MBW4563765.1"/>
    </source>
</evidence>
<dbReference type="InterPro" id="IPR002716">
    <property type="entry name" value="PIN_dom"/>
</dbReference>
<sequence length="151" mass="16972">MSKLVFLDTNILGMVTNPKNTNPICQECKEWLDELPLKGYQIVLPEIADYEVRRELLRAGKISGIKRLEQLKQAITYLPITTSVMLLAANFWAEVRNTGNPTADPKSLDGDVILAAQAKIEELKGHQVTIATTNVKHLSLFVDAREWQNIN</sequence>
<dbReference type="EMBL" id="JAHHHN010000015">
    <property type="protein sequence ID" value="MBW4563765.1"/>
    <property type="molecule type" value="Genomic_DNA"/>
</dbReference>
<dbReference type="Pfam" id="PF01850">
    <property type="entry name" value="PIN"/>
    <property type="match status" value="1"/>
</dbReference>
<accession>A0A951UIV9</accession>
<organism evidence="2 3">
    <name type="scientific">Mojavia pulchra JT2-VF2</name>
    <dbReference type="NCBI Taxonomy" id="287848"/>
    <lineage>
        <taxon>Bacteria</taxon>
        <taxon>Bacillati</taxon>
        <taxon>Cyanobacteriota</taxon>
        <taxon>Cyanophyceae</taxon>
        <taxon>Nostocales</taxon>
        <taxon>Nostocaceae</taxon>
    </lineage>
</organism>
<feature type="domain" description="PIN" evidence="1">
    <location>
        <begin position="5"/>
        <end position="123"/>
    </location>
</feature>
<evidence type="ECO:0000313" key="3">
    <source>
        <dbReference type="Proteomes" id="UP000715781"/>
    </source>
</evidence>
<reference evidence="2" key="2">
    <citation type="journal article" date="2022" name="Microbiol. Resour. Announc.">
        <title>Metagenome Sequencing to Explore Phylogenomics of Terrestrial Cyanobacteria.</title>
        <authorList>
            <person name="Ward R.D."/>
            <person name="Stajich J.E."/>
            <person name="Johansen J.R."/>
            <person name="Huntemann M."/>
            <person name="Clum A."/>
            <person name="Foster B."/>
            <person name="Foster B."/>
            <person name="Roux S."/>
            <person name="Palaniappan K."/>
            <person name="Varghese N."/>
            <person name="Mukherjee S."/>
            <person name="Reddy T.B.K."/>
            <person name="Daum C."/>
            <person name="Copeland A."/>
            <person name="Chen I.A."/>
            <person name="Ivanova N.N."/>
            <person name="Kyrpides N.C."/>
            <person name="Shapiro N."/>
            <person name="Eloe-Fadrosh E.A."/>
            <person name="Pietrasiak N."/>
        </authorList>
    </citation>
    <scope>NUCLEOTIDE SEQUENCE</scope>
    <source>
        <strain evidence="2">JT2-VF2</strain>
    </source>
</reference>
<dbReference type="Proteomes" id="UP000715781">
    <property type="component" value="Unassembled WGS sequence"/>
</dbReference>
<gene>
    <name evidence="2" type="ORF">KME32_21990</name>
</gene>